<dbReference type="EC" id="4.2.1.47" evidence="4"/>
<dbReference type="OrthoDB" id="9779041at2"/>
<dbReference type="GO" id="GO:0008446">
    <property type="term" value="F:GDP-mannose 4,6-dehydratase activity"/>
    <property type="evidence" value="ECO:0007669"/>
    <property type="project" value="UniProtKB-EC"/>
</dbReference>
<gene>
    <name evidence="9" type="ORF">HMPREF9696_01204</name>
</gene>
<dbReference type="InterPro" id="IPR016040">
    <property type="entry name" value="NAD(P)-bd_dom"/>
</dbReference>
<reference evidence="9 10" key="1">
    <citation type="submission" date="2012-04" db="EMBL/GenBank/DDBJ databases">
        <title>The Genome Sequence of Afipia clevelandensis ATCC 49720.</title>
        <authorList>
            <consortium name="The Broad Institute Genome Sequencing Platform"/>
            <person name="Earl A."/>
            <person name="Ward D."/>
            <person name="Feldgarden M."/>
            <person name="Gevers D."/>
            <person name="Huys G."/>
            <person name="Walker B."/>
            <person name="Young S.K."/>
            <person name="Zeng Q."/>
            <person name="Gargeya S."/>
            <person name="Fitzgerald M."/>
            <person name="Haas B."/>
            <person name="Abouelleil A."/>
            <person name="Alvarado L."/>
            <person name="Arachchi H.M."/>
            <person name="Berlin A."/>
            <person name="Chapman S.B."/>
            <person name="Goldberg J."/>
            <person name="Griggs A."/>
            <person name="Gujja S."/>
            <person name="Hansen M."/>
            <person name="Howarth C."/>
            <person name="Imamovic A."/>
            <person name="Larimer J."/>
            <person name="McCowen C."/>
            <person name="Montmayeur A."/>
            <person name="Murphy C."/>
            <person name="Neiman D."/>
            <person name="Pearson M."/>
            <person name="Priest M."/>
            <person name="Roberts A."/>
            <person name="Saif S."/>
            <person name="Shea T."/>
            <person name="Sisk P."/>
            <person name="Sykes S."/>
            <person name="Wortman J."/>
            <person name="Nusbaum C."/>
            <person name="Birren B."/>
        </authorList>
    </citation>
    <scope>NUCLEOTIDE SEQUENCE [LARGE SCALE GENOMIC DNA]</scope>
    <source>
        <strain evidence="9 10">ATCC 49720</strain>
    </source>
</reference>
<dbReference type="EMBL" id="AGWY01000006">
    <property type="protein sequence ID" value="EKS38735.1"/>
    <property type="molecule type" value="Genomic_DNA"/>
</dbReference>
<dbReference type="Gene3D" id="3.40.50.720">
    <property type="entry name" value="NAD(P)-binding Rossmann-like Domain"/>
    <property type="match status" value="1"/>
</dbReference>
<dbReference type="RefSeq" id="WP_002712070.1">
    <property type="nucleotide sequence ID" value="NZ_KB375281.1"/>
</dbReference>
<evidence type="ECO:0000259" key="8">
    <source>
        <dbReference type="Pfam" id="PF16363"/>
    </source>
</evidence>
<keyword evidence="6" id="KW-0456">Lyase</keyword>
<evidence type="ECO:0000256" key="2">
    <source>
        <dbReference type="ARBA" id="ARBA00001937"/>
    </source>
</evidence>
<evidence type="ECO:0000256" key="7">
    <source>
        <dbReference type="ARBA" id="ARBA00059383"/>
    </source>
</evidence>
<evidence type="ECO:0000256" key="4">
    <source>
        <dbReference type="ARBA" id="ARBA00011989"/>
    </source>
</evidence>
<proteinExistence type="inferred from homology"/>
<dbReference type="InterPro" id="IPR036291">
    <property type="entry name" value="NAD(P)-bd_dom_sf"/>
</dbReference>
<dbReference type="SUPFAM" id="SSF51735">
    <property type="entry name" value="NAD(P)-binding Rossmann-fold domains"/>
    <property type="match status" value="1"/>
</dbReference>
<dbReference type="PANTHER" id="PTHR43715:SF1">
    <property type="entry name" value="GDP-MANNOSE 4,6 DEHYDRATASE"/>
    <property type="match status" value="1"/>
</dbReference>
<accession>K8PGT9</accession>
<dbReference type="HOGENOM" id="CLU_007383_14_0_5"/>
<comment type="caution">
    <text evidence="9">The sequence shown here is derived from an EMBL/GenBank/DDBJ whole genome shotgun (WGS) entry which is preliminary data.</text>
</comment>
<dbReference type="Pfam" id="PF16363">
    <property type="entry name" value="GDP_Man_Dehyd"/>
    <property type="match status" value="1"/>
</dbReference>
<dbReference type="Gene3D" id="3.90.25.10">
    <property type="entry name" value="UDP-galactose 4-epimerase, domain 1"/>
    <property type="match status" value="1"/>
</dbReference>
<feature type="domain" description="NAD(P)-binding" evidence="8">
    <location>
        <begin position="6"/>
        <end position="320"/>
    </location>
</feature>
<dbReference type="PATRIC" id="fig|883079.3.peg.1223"/>
<evidence type="ECO:0000256" key="3">
    <source>
        <dbReference type="ARBA" id="ARBA00009263"/>
    </source>
</evidence>
<evidence type="ECO:0000256" key="6">
    <source>
        <dbReference type="ARBA" id="ARBA00023239"/>
    </source>
</evidence>
<dbReference type="InterPro" id="IPR006368">
    <property type="entry name" value="GDP_Man_deHydtase"/>
</dbReference>
<dbReference type="FunFam" id="3.40.50.720:FF:000924">
    <property type="entry name" value="GDP-mannose 4,6 dehydratase"/>
    <property type="match status" value="1"/>
</dbReference>
<organism evidence="9 10">
    <name type="scientific">Afipia clevelandensis ATCC 49720</name>
    <dbReference type="NCBI Taxonomy" id="883079"/>
    <lineage>
        <taxon>Bacteria</taxon>
        <taxon>Pseudomonadati</taxon>
        <taxon>Pseudomonadota</taxon>
        <taxon>Alphaproteobacteria</taxon>
        <taxon>Hyphomicrobiales</taxon>
        <taxon>Nitrobacteraceae</taxon>
        <taxon>Afipia</taxon>
    </lineage>
</organism>
<protein>
    <recommendedName>
        <fullName evidence="4">GDP-mannose 4,6-dehydratase</fullName>
        <ecNumber evidence="4">4.2.1.47</ecNumber>
    </recommendedName>
</protein>
<name>K8PGT9_9BRAD</name>
<comment type="function">
    <text evidence="7">Catalyzes the conversion of GDP-D-mannose to GDP-4-dehydro-6-deoxy-D-mannose.</text>
</comment>
<keyword evidence="10" id="KW-1185">Reference proteome</keyword>
<dbReference type="CDD" id="cd05260">
    <property type="entry name" value="GDP_MD_SDR_e"/>
    <property type="match status" value="1"/>
</dbReference>
<dbReference type="AlphaFoldDB" id="K8PGT9"/>
<comment type="cofactor">
    <cofactor evidence="2">
        <name>NADP(+)</name>
        <dbReference type="ChEBI" id="CHEBI:58349"/>
    </cofactor>
</comment>
<dbReference type="Proteomes" id="UP000001095">
    <property type="component" value="Unassembled WGS sequence"/>
</dbReference>
<keyword evidence="5" id="KW-0536">Nodulation</keyword>
<comment type="catalytic activity">
    <reaction evidence="1">
        <text>GDP-alpha-D-mannose = GDP-4-dehydro-alpha-D-rhamnose + H2O</text>
        <dbReference type="Rhea" id="RHEA:23820"/>
        <dbReference type="ChEBI" id="CHEBI:15377"/>
        <dbReference type="ChEBI" id="CHEBI:57527"/>
        <dbReference type="ChEBI" id="CHEBI:57964"/>
        <dbReference type="EC" id="4.2.1.47"/>
    </reaction>
</comment>
<dbReference type="GO" id="GO:0042351">
    <property type="term" value="P:'de novo' GDP-L-fucose biosynthetic process"/>
    <property type="evidence" value="ECO:0007669"/>
    <property type="project" value="TreeGrafter"/>
</dbReference>
<dbReference type="PANTHER" id="PTHR43715">
    <property type="entry name" value="GDP-MANNOSE 4,6-DEHYDRATASE"/>
    <property type="match status" value="1"/>
</dbReference>
<evidence type="ECO:0000256" key="1">
    <source>
        <dbReference type="ARBA" id="ARBA00000188"/>
    </source>
</evidence>
<sequence length="344" mass="38121">MTVKVLITGASGQDGYYLINLLRQQGCVVHAQSRRADHSDSRRDGVRWHVGDPADRDFLEALIRDVMPDEIYNLAAISRPSLSWNEPRLTAEVNGYVPQELCELLLKYKPDCRLFQASSSEMFGSDGTSAQNEQTRCAPKTPYGAAKLYAHQIVGAYRQQYGLHASTGILFNHESPRRPLAFVSQKIAYAAAAVSLGLTTASELDERGKPILSDGKIALGDLGVRRDFGFAGDYVEAMRLIVQHPVPDDYIIGTGQDHSIEDFCNQAFNFVGRRWADHVVLDSALVRKVDSRYTRANASKIRSVLNWKPNVDFPTLVSMMVTAQAEAIRNSASEGLSNENSPMR</sequence>
<evidence type="ECO:0000256" key="5">
    <source>
        <dbReference type="ARBA" id="ARBA00022458"/>
    </source>
</evidence>
<comment type="similarity">
    <text evidence="3">Belongs to the NAD(P)-dependent epimerase/dehydratase family. GDP-mannose 4,6-dehydratase subfamily.</text>
</comment>
<evidence type="ECO:0000313" key="10">
    <source>
        <dbReference type="Proteomes" id="UP000001095"/>
    </source>
</evidence>
<evidence type="ECO:0000313" key="9">
    <source>
        <dbReference type="EMBL" id="EKS38735.1"/>
    </source>
</evidence>